<protein>
    <submittedName>
        <fullName evidence="1">Uncharacterized protein</fullName>
    </submittedName>
</protein>
<dbReference type="AlphaFoldDB" id="A0A1A0WF15"/>
<name>A0A1A0WF15_MYCPR</name>
<sequence>MTAPQLEDVARRCVTLDESPTWWDPDSECTIVVARPPAERKLWDEYVRGACSNYRKHAVEQALDLKALRTGDDTALFCVGINSSGNVVGGLRAKGPYRSVDESHAIVEWSGQPALDAVRKMIADRLPFGVVEMKTAWVCDDPEQSRALTDTLARMPLHAMTLLDIQFGMATAAAYVLKRWLSSGGVLAAKIPATPYPDERYQTKMMWWDSTTFANHADPGQLSRYFAEAQRIGAYPRTGGIDAVTAAGTRR</sequence>
<dbReference type="Proteomes" id="UP000094008">
    <property type="component" value="Unassembled WGS sequence"/>
</dbReference>
<dbReference type="RefSeq" id="WP_064879132.1">
    <property type="nucleotide sequence ID" value="NZ_LZSY01000021.1"/>
</dbReference>
<evidence type="ECO:0000313" key="2">
    <source>
        <dbReference type="Proteomes" id="UP000094008"/>
    </source>
</evidence>
<organism evidence="1 2">
    <name type="scientific">Mycolicibacterium peregrinum</name>
    <name type="common">Mycobacterium peregrinum</name>
    <dbReference type="NCBI Taxonomy" id="43304"/>
    <lineage>
        <taxon>Bacteria</taxon>
        <taxon>Bacillati</taxon>
        <taxon>Actinomycetota</taxon>
        <taxon>Actinomycetes</taxon>
        <taxon>Mycobacteriales</taxon>
        <taxon>Mycobacteriaceae</taxon>
        <taxon>Mycolicibacterium</taxon>
    </lineage>
</organism>
<gene>
    <name evidence="1" type="ORF">A5779_16670</name>
</gene>
<reference evidence="2" key="1">
    <citation type="submission" date="2016-06" db="EMBL/GenBank/DDBJ databases">
        <authorList>
            <person name="Sutton G."/>
            <person name="Brinkac L."/>
            <person name="Sanka R."/>
            <person name="Adams M."/>
            <person name="Lau E."/>
            <person name="Mehaffy C."/>
            <person name="Tameris M."/>
            <person name="Hatherill M."/>
            <person name="Hanekom W."/>
            <person name="Mahomed H."/>
            <person name="Mcshane H."/>
        </authorList>
    </citation>
    <scope>NUCLEOTIDE SEQUENCE [LARGE SCALE GENOMIC DNA]</scope>
    <source>
        <strain evidence="2">852002-10433_SCH5171157</strain>
    </source>
</reference>
<evidence type="ECO:0000313" key="1">
    <source>
        <dbReference type="EMBL" id="OBB96924.1"/>
    </source>
</evidence>
<dbReference type="OrthoDB" id="5175138at2"/>
<accession>A0A1A0WF15</accession>
<proteinExistence type="predicted"/>
<comment type="caution">
    <text evidence="1">The sequence shown here is derived from an EMBL/GenBank/DDBJ whole genome shotgun (WGS) entry which is preliminary data.</text>
</comment>
<dbReference type="EMBL" id="LZSY01000021">
    <property type="protein sequence ID" value="OBB96924.1"/>
    <property type="molecule type" value="Genomic_DNA"/>
</dbReference>